<evidence type="ECO:0000313" key="2">
    <source>
        <dbReference type="EMBL" id="CAB9524725.1"/>
    </source>
</evidence>
<feature type="region of interest" description="Disordered" evidence="1">
    <location>
        <begin position="82"/>
        <end position="107"/>
    </location>
</feature>
<evidence type="ECO:0000256" key="1">
    <source>
        <dbReference type="SAM" id="MobiDB-lite"/>
    </source>
</evidence>
<dbReference type="Proteomes" id="UP001153069">
    <property type="component" value="Unassembled WGS sequence"/>
</dbReference>
<dbReference type="EMBL" id="CAICTM010001572">
    <property type="protein sequence ID" value="CAB9524725.1"/>
    <property type="molecule type" value="Genomic_DNA"/>
</dbReference>
<evidence type="ECO:0000313" key="3">
    <source>
        <dbReference type="Proteomes" id="UP001153069"/>
    </source>
</evidence>
<comment type="caution">
    <text evidence="2">The sequence shown here is derived from an EMBL/GenBank/DDBJ whole genome shotgun (WGS) entry which is preliminary data.</text>
</comment>
<organism evidence="2 3">
    <name type="scientific">Seminavis robusta</name>
    <dbReference type="NCBI Taxonomy" id="568900"/>
    <lineage>
        <taxon>Eukaryota</taxon>
        <taxon>Sar</taxon>
        <taxon>Stramenopiles</taxon>
        <taxon>Ochrophyta</taxon>
        <taxon>Bacillariophyta</taxon>
        <taxon>Bacillariophyceae</taxon>
        <taxon>Bacillariophycidae</taxon>
        <taxon>Naviculales</taxon>
        <taxon>Naviculaceae</taxon>
        <taxon>Seminavis</taxon>
    </lineage>
</organism>
<feature type="region of interest" description="Disordered" evidence="1">
    <location>
        <begin position="1"/>
        <end position="61"/>
    </location>
</feature>
<reference evidence="2" key="1">
    <citation type="submission" date="2020-06" db="EMBL/GenBank/DDBJ databases">
        <authorList>
            <consortium name="Plant Systems Biology data submission"/>
        </authorList>
    </citation>
    <scope>NUCLEOTIDE SEQUENCE</scope>
    <source>
        <strain evidence="2">D6</strain>
    </source>
</reference>
<feature type="compositionally biased region" description="Basic and acidic residues" evidence="1">
    <location>
        <begin position="39"/>
        <end position="57"/>
    </location>
</feature>
<protein>
    <submittedName>
        <fullName evidence="2">Uncharacterized protein</fullName>
    </submittedName>
</protein>
<dbReference type="AlphaFoldDB" id="A0A9N8HTZ4"/>
<sequence>MSRKDDRAYATDDEETKRPPVMNSTEGYFIPTPKFVSNQRRDSTSKETGERQKRKFSEAFGNDKGGFFSDVVWNSMTSTKKQQVQVQEDSGCYNQEDPTEAIAEGRV</sequence>
<name>A0A9N8HTZ4_9STRA</name>
<feature type="compositionally biased region" description="Basic and acidic residues" evidence="1">
    <location>
        <begin position="1"/>
        <end position="18"/>
    </location>
</feature>
<proteinExistence type="predicted"/>
<keyword evidence="3" id="KW-1185">Reference proteome</keyword>
<accession>A0A9N8HTZ4</accession>
<gene>
    <name evidence="2" type="ORF">SEMRO_1574_G283500.1</name>
</gene>